<dbReference type="Pfam" id="PF00294">
    <property type="entry name" value="PfkB"/>
    <property type="match status" value="1"/>
</dbReference>
<evidence type="ECO:0000256" key="2">
    <source>
        <dbReference type="ARBA" id="ARBA00022679"/>
    </source>
</evidence>
<dbReference type="Gene3D" id="3.40.1190.20">
    <property type="match status" value="1"/>
</dbReference>
<dbReference type="EMBL" id="JAEVLS010000005">
    <property type="protein sequence ID" value="MBM0107647.1"/>
    <property type="molecule type" value="Genomic_DNA"/>
</dbReference>
<dbReference type="PRINTS" id="PR00990">
    <property type="entry name" value="RIBOKINASE"/>
</dbReference>
<reference evidence="6 7" key="1">
    <citation type="journal article" date="2021" name="Int. J. Syst. Evol. Microbiol.">
        <title>Steroidobacter gossypii sp. nov., isolated from soil of cotton cropping field.</title>
        <authorList>
            <person name="Huang R."/>
            <person name="Yang S."/>
            <person name="Zhen C."/>
            <person name="Liu W."/>
        </authorList>
    </citation>
    <scope>NUCLEOTIDE SEQUENCE [LARGE SCALE GENOMIC DNA]</scope>
    <source>
        <strain evidence="6 7">S1-65</strain>
    </source>
</reference>
<comment type="caution">
    <text evidence="6">The sequence shown here is derived from an EMBL/GenBank/DDBJ whole genome shotgun (WGS) entry which is preliminary data.</text>
</comment>
<dbReference type="SUPFAM" id="SSF53613">
    <property type="entry name" value="Ribokinase-like"/>
    <property type="match status" value="1"/>
</dbReference>
<feature type="domain" description="Carbohydrate kinase PfkB" evidence="5">
    <location>
        <begin position="33"/>
        <end position="295"/>
    </location>
</feature>
<dbReference type="InterPro" id="IPR002139">
    <property type="entry name" value="Ribo/fructo_kinase"/>
</dbReference>
<dbReference type="RefSeq" id="WP_203169746.1">
    <property type="nucleotide sequence ID" value="NZ_JAEVLS010000005.1"/>
</dbReference>
<evidence type="ECO:0000256" key="4">
    <source>
        <dbReference type="RuleBase" id="RU003704"/>
    </source>
</evidence>
<evidence type="ECO:0000313" key="6">
    <source>
        <dbReference type="EMBL" id="MBM0107647.1"/>
    </source>
</evidence>
<accession>A0ABS1X361</accession>
<dbReference type="InterPro" id="IPR029056">
    <property type="entry name" value="Ribokinase-like"/>
</dbReference>
<keyword evidence="3 4" id="KW-0418">Kinase</keyword>
<dbReference type="PROSITE" id="PS00584">
    <property type="entry name" value="PFKB_KINASES_2"/>
    <property type="match status" value="1"/>
</dbReference>
<evidence type="ECO:0000259" key="5">
    <source>
        <dbReference type="Pfam" id="PF00294"/>
    </source>
</evidence>
<protein>
    <submittedName>
        <fullName evidence="6">Carbohydrate kinase family protein</fullName>
    </submittedName>
</protein>
<evidence type="ECO:0000256" key="1">
    <source>
        <dbReference type="ARBA" id="ARBA00010688"/>
    </source>
</evidence>
<keyword evidence="2 4" id="KW-0808">Transferase</keyword>
<dbReference type="GO" id="GO:0016301">
    <property type="term" value="F:kinase activity"/>
    <property type="evidence" value="ECO:0007669"/>
    <property type="project" value="UniProtKB-KW"/>
</dbReference>
<dbReference type="PANTHER" id="PTHR10584:SF166">
    <property type="entry name" value="RIBOKINASE"/>
    <property type="match status" value="1"/>
</dbReference>
<dbReference type="Proteomes" id="UP000661077">
    <property type="component" value="Unassembled WGS sequence"/>
</dbReference>
<keyword evidence="7" id="KW-1185">Reference proteome</keyword>
<evidence type="ECO:0000313" key="7">
    <source>
        <dbReference type="Proteomes" id="UP000661077"/>
    </source>
</evidence>
<dbReference type="PANTHER" id="PTHR10584">
    <property type="entry name" value="SUGAR KINASE"/>
    <property type="match status" value="1"/>
</dbReference>
<gene>
    <name evidence="6" type="ORF">JM946_23130</name>
</gene>
<dbReference type="PROSITE" id="PS00583">
    <property type="entry name" value="PFKB_KINASES_1"/>
    <property type="match status" value="1"/>
</dbReference>
<dbReference type="InterPro" id="IPR011611">
    <property type="entry name" value="PfkB_dom"/>
</dbReference>
<organism evidence="6 7">
    <name type="scientific">Steroidobacter gossypii</name>
    <dbReference type="NCBI Taxonomy" id="2805490"/>
    <lineage>
        <taxon>Bacteria</taxon>
        <taxon>Pseudomonadati</taxon>
        <taxon>Pseudomonadota</taxon>
        <taxon>Gammaproteobacteria</taxon>
        <taxon>Steroidobacterales</taxon>
        <taxon>Steroidobacteraceae</taxon>
        <taxon>Steroidobacter</taxon>
    </lineage>
</organism>
<evidence type="ECO:0000256" key="3">
    <source>
        <dbReference type="ARBA" id="ARBA00022777"/>
    </source>
</evidence>
<proteinExistence type="inferred from homology"/>
<name>A0ABS1X361_9GAMM</name>
<sequence>MPDVGCAGLLVEDTFCGPLAALPPAGSLLALDDLPVRAGGCAANVAIDLAKQGVTVDLAGCVGRDGAADALVKSFARHDIGTSGIVRVEQYPTSRTIVLLIEGQDRRYLHVFGANRAFAVEQIAPQWLASLKVFYLGGLFALPGIDFGKLAALLTCCREAKVKTVVDVVVPQGQVGMAQLKPLLPLIDVFLPNDDEARAFTGLVDPFDQLRAFTDAGANTVIVTRGGQGSVAGRDGKMWTCGAYSMDVVDPSGSGDAFTSGVIRSLLQGWDLPKTLRYASAVGASATRAAGTTDSVFSAAEAEAFLIAHPLTVTEGR</sequence>
<dbReference type="InterPro" id="IPR002173">
    <property type="entry name" value="Carboh/pur_kinase_PfkB_CS"/>
</dbReference>
<comment type="similarity">
    <text evidence="1 4">Belongs to the carbohydrate kinase PfkB family.</text>
</comment>